<gene>
    <name evidence="2" type="ORF">NNL38_11305</name>
</gene>
<feature type="transmembrane region" description="Helical" evidence="1">
    <location>
        <begin position="37"/>
        <end position="57"/>
    </location>
</feature>
<dbReference type="Pfam" id="PF06182">
    <property type="entry name" value="ABC2_membrane_6"/>
    <property type="match status" value="1"/>
</dbReference>
<dbReference type="InterPro" id="IPR010390">
    <property type="entry name" value="ABC-2_transporter-like"/>
</dbReference>
<accession>A0ABY5GCI4</accession>
<keyword evidence="1" id="KW-1133">Transmembrane helix</keyword>
<feature type="transmembrane region" description="Helical" evidence="1">
    <location>
        <begin position="69"/>
        <end position="95"/>
    </location>
</feature>
<keyword evidence="3" id="KW-1185">Reference proteome</keyword>
<reference evidence="2" key="1">
    <citation type="submission" date="2022-07" db="EMBL/GenBank/DDBJ databases">
        <title>Genome sequencing of Photobacterium atrarenae GJH2-4.</title>
        <authorList>
            <person name="Park S.-J."/>
        </authorList>
    </citation>
    <scope>NUCLEOTIDE SEQUENCE</scope>
    <source>
        <strain evidence="2">GJH2-4</strain>
    </source>
</reference>
<dbReference type="Proteomes" id="UP001057998">
    <property type="component" value="Chromosome 1"/>
</dbReference>
<keyword evidence="1" id="KW-0812">Transmembrane</keyword>
<feature type="transmembrane region" description="Helical" evidence="1">
    <location>
        <begin position="155"/>
        <end position="173"/>
    </location>
</feature>
<evidence type="ECO:0000313" key="2">
    <source>
        <dbReference type="EMBL" id="UTV26932.1"/>
    </source>
</evidence>
<dbReference type="EMBL" id="CP101508">
    <property type="protein sequence ID" value="UTV26932.1"/>
    <property type="molecule type" value="Genomic_DNA"/>
</dbReference>
<name>A0ABY5GCI4_9GAMM</name>
<feature type="transmembrane region" description="Helical" evidence="1">
    <location>
        <begin position="125"/>
        <end position="143"/>
    </location>
</feature>
<evidence type="ECO:0000313" key="3">
    <source>
        <dbReference type="Proteomes" id="UP001057998"/>
    </source>
</evidence>
<proteinExistence type="predicted"/>
<dbReference type="PANTHER" id="PTHR36833">
    <property type="entry name" value="SLR0610 PROTEIN-RELATED"/>
    <property type="match status" value="1"/>
</dbReference>
<protein>
    <submittedName>
        <fullName evidence="2">ABC transporter permease</fullName>
    </submittedName>
</protein>
<dbReference type="PANTHER" id="PTHR36833:SF1">
    <property type="entry name" value="INTEGRAL MEMBRANE TRANSPORT PROTEIN"/>
    <property type="match status" value="1"/>
</dbReference>
<evidence type="ECO:0000256" key="1">
    <source>
        <dbReference type="SAM" id="Phobius"/>
    </source>
</evidence>
<organism evidence="2 3">
    <name type="scientific">Photobacterium atrarenae</name>
    <dbReference type="NCBI Taxonomy" id="865757"/>
    <lineage>
        <taxon>Bacteria</taxon>
        <taxon>Pseudomonadati</taxon>
        <taxon>Pseudomonadota</taxon>
        <taxon>Gammaproteobacteria</taxon>
        <taxon>Vibrionales</taxon>
        <taxon>Vibrionaceae</taxon>
        <taxon>Photobacterium</taxon>
    </lineage>
</organism>
<dbReference type="RefSeq" id="WP_255388142.1">
    <property type="nucleotide sequence ID" value="NZ_CP101508.1"/>
</dbReference>
<sequence length="185" mass="20827">MLQFNIIGFDLQIRNGDFDLLLTKPVSSQFMATLRHVDTWITLPNVIAGLGLIIYGWQASAIPLSAVNLLGFIGYLLLGVVTMYAIFVLPLMLAFKFKNISALQAFYWAMWDFNNLPHRIHLRPVQLVGTVVIPIFLVTNWSPLFVLDRLSGGELAWGIAAPVLLLALTRVCWRRAIRHYESATS</sequence>
<keyword evidence="1" id="KW-0472">Membrane</keyword>